<reference evidence="15 16" key="1">
    <citation type="journal article" date="2011" name="Proc. Natl. Acad. Sci. U.S.A.">
        <title>Genome and transcriptome analyses of the mountain pine beetle-fungal symbiont Grosmannia clavigera, a lodgepole pine pathogen.</title>
        <authorList>
            <person name="DiGuistini S."/>
            <person name="Wang Y."/>
            <person name="Liao N.Y."/>
            <person name="Taylor G."/>
            <person name="Tanguay P."/>
            <person name="Feau N."/>
            <person name="Henrissat B."/>
            <person name="Chan S.K."/>
            <person name="Hesse-Orce U."/>
            <person name="Alamouti S.M."/>
            <person name="Tsui C.K.M."/>
            <person name="Docking R.T."/>
            <person name="Levasseur A."/>
            <person name="Haridas S."/>
            <person name="Robertson G."/>
            <person name="Birol I."/>
            <person name="Holt R.A."/>
            <person name="Marra M.A."/>
            <person name="Hamelin R.C."/>
            <person name="Hirst M."/>
            <person name="Jones S.J.M."/>
            <person name="Bohlmann J."/>
            <person name="Breuil C."/>
        </authorList>
    </citation>
    <scope>NUCLEOTIDE SEQUENCE [LARGE SCALE GENOMIC DNA]</scope>
    <source>
        <strain evidence="16">kw1407 / UAMH 11150</strain>
    </source>
</reference>
<dbReference type="NCBIfam" id="TIGR00212">
    <property type="entry name" value="hemC"/>
    <property type="match status" value="1"/>
</dbReference>
<evidence type="ECO:0000256" key="5">
    <source>
        <dbReference type="ARBA" id="ARBA00012655"/>
    </source>
</evidence>
<keyword evidence="7" id="KW-0808">Transferase</keyword>
<dbReference type="InterPro" id="IPR036803">
    <property type="entry name" value="Porphobilinogen_deaminase_C_sf"/>
</dbReference>
<gene>
    <name evidence="15" type="ORF">CMQ_7225</name>
</gene>
<dbReference type="EC" id="2.5.1.61" evidence="5"/>
<dbReference type="PANTHER" id="PTHR11557">
    <property type="entry name" value="PORPHOBILINOGEN DEAMINASE"/>
    <property type="match status" value="1"/>
</dbReference>
<comment type="function">
    <text evidence="2">Tetrapolymerization of the monopyrrole PBG into the hydroxymethylbilane pre-uroporphyrinogen in several discrete steps.</text>
</comment>
<dbReference type="RefSeq" id="XP_014169705.1">
    <property type="nucleotide sequence ID" value="XM_014314230.1"/>
</dbReference>
<evidence type="ECO:0000256" key="6">
    <source>
        <dbReference type="ARBA" id="ARBA00016519"/>
    </source>
</evidence>
<dbReference type="Gene3D" id="3.30.160.40">
    <property type="entry name" value="Porphobilinogen deaminase, C-terminal domain"/>
    <property type="match status" value="1"/>
</dbReference>
<dbReference type="InParanoid" id="F0XNY8"/>
<dbReference type="CDD" id="cd13645">
    <property type="entry name" value="PBP2_HuPBGD_like"/>
    <property type="match status" value="1"/>
</dbReference>
<dbReference type="EMBL" id="GL629801">
    <property type="protein sequence ID" value="EFX00223.1"/>
    <property type="molecule type" value="Genomic_DNA"/>
</dbReference>
<protein>
    <recommendedName>
        <fullName evidence="6">Porphobilinogen deaminase</fullName>
        <ecNumber evidence="5">2.5.1.61</ecNumber>
    </recommendedName>
    <alternativeName>
        <fullName evidence="11">Hydroxymethylbilane synthase</fullName>
    </alternativeName>
    <alternativeName>
        <fullName evidence="10">Pre-uroporphyrinogen synthase</fullName>
    </alternativeName>
</protein>
<sequence length="342" mass="36155">MASQAIIHVGTRSSALALKQAELVVAALEKANPHVKFVVDARETAGDRDKVTPLPNLGKGLWTTEFETRLVDGDLDLVVHSAKDMPTTLPVGCLLGAIPKREDPRDAVIFPPGSAYKVLADLPVGSIVGTSSVRRSAQLRRRFPGLEFRDLRGNIDTRLRKLDAPVPGPDGTTVRYDCIILAAAGLIRMGFNDRISQLLDSASSGTLYAVGQGAMAVEIRNGDAKTLALLEPIIDKPTMLACLAERAVMRALEGGCSVPIGVESAWEAETAASPRLKLQATIVSLDGKIGIDAELTAMVTTPQEADALGLKVAEDMIGSGAQKILDDINKTRGPVPALVVTA</sequence>
<name>F0XNY8_GROCL</name>
<evidence type="ECO:0000256" key="11">
    <source>
        <dbReference type="ARBA" id="ARBA00033064"/>
    </source>
</evidence>
<dbReference type="HOGENOM" id="CLU_019704_0_2_1"/>
<evidence type="ECO:0000256" key="10">
    <source>
        <dbReference type="ARBA" id="ARBA00030685"/>
    </source>
</evidence>
<comment type="similarity">
    <text evidence="4">Belongs to the HMBS family.</text>
</comment>
<evidence type="ECO:0000256" key="9">
    <source>
        <dbReference type="ARBA" id="ARBA00023244"/>
    </source>
</evidence>
<evidence type="ECO:0000259" key="13">
    <source>
        <dbReference type="Pfam" id="PF01379"/>
    </source>
</evidence>
<evidence type="ECO:0000256" key="1">
    <source>
        <dbReference type="ARBA" id="ARBA00001916"/>
    </source>
</evidence>
<dbReference type="GO" id="GO:0004418">
    <property type="term" value="F:hydroxymethylbilane synthase activity"/>
    <property type="evidence" value="ECO:0007669"/>
    <property type="project" value="UniProtKB-EC"/>
</dbReference>
<evidence type="ECO:0000256" key="3">
    <source>
        <dbReference type="ARBA" id="ARBA00004735"/>
    </source>
</evidence>
<dbReference type="UniPathway" id="UPA00251">
    <property type="reaction ID" value="UER00319"/>
</dbReference>
<accession>F0XNY8</accession>
<evidence type="ECO:0000313" key="16">
    <source>
        <dbReference type="Proteomes" id="UP000007796"/>
    </source>
</evidence>
<dbReference type="STRING" id="655863.F0XNY8"/>
<dbReference type="OrthoDB" id="564646at2759"/>
<dbReference type="GO" id="GO:0005737">
    <property type="term" value="C:cytoplasm"/>
    <property type="evidence" value="ECO:0007669"/>
    <property type="project" value="TreeGrafter"/>
</dbReference>
<evidence type="ECO:0000256" key="7">
    <source>
        <dbReference type="ARBA" id="ARBA00022679"/>
    </source>
</evidence>
<feature type="domain" description="Porphobilinogen deaminase N-terminal" evidence="13">
    <location>
        <begin position="7"/>
        <end position="226"/>
    </location>
</feature>
<dbReference type="FunFam" id="3.40.190.10:FF:000086">
    <property type="entry name" value="Probable porphobilinogen deaminase"/>
    <property type="match status" value="1"/>
</dbReference>
<evidence type="ECO:0000256" key="12">
    <source>
        <dbReference type="ARBA" id="ARBA00048169"/>
    </source>
</evidence>
<proteinExistence type="inferred from homology"/>
<comment type="catalytic activity">
    <reaction evidence="12">
        <text>4 porphobilinogen + H2O = hydroxymethylbilane + 4 NH4(+)</text>
        <dbReference type="Rhea" id="RHEA:13185"/>
        <dbReference type="ChEBI" id="CHEBI:15377"/>
        <dbReference type="ChEBI" id="CHEBI:28938"/>
        <dbReference type="ChEBI" id="CHEBI:57845"/>
        <dbReference type="ChEBI" id="CHEBI:58126"/>
        <dbReference type="EC" id="2.5.1.61"/>
    </reaction>
</comment>
<dbReference type="InterPro" id="IPR022417">
    <property type="entry name" value="Porphobilin_deaminase_N"/>
</dbReference>
<dbReference type="AlphaFoldDB" id="F0XNY8"/>
<dbReference type="Gene3D" id="3.40.190.10">
    <property type="entry name" value="Periplasmic binding protein-like II"/>
    <property type="match status" value="2"/>
</dbReference>
<dbReference type="InterPro" id="IPR022418">
    <property type="entry name" value="Porphobilinogen_deaminase_C"/>
</dbReference>
<dbReference type="FunCoup" id="F0XNY8">
    <property type="interactions" value="594"/>
</dbReference>
<evidence type="ECO:0000256" key="8">
    <source>
        <dbReference type="ARBA" id="ARBA00023133"/>
    </source>
</evidence>
<evidence type="ECO:0000259" key="14">
    <source>
        <dbReference type="Pfam" id="PF03900"/>
    </source>
</evidence>
<dbReference type="InterPro" id="IPR022419">
    <property type="entry name" value="Porphobilin_deaminase_cofac_BS"/>
</dbReference>
<dbReference type="Proteomes" id="UP000007796">
    <property type="component" value="Unassembled WGS sequence"/>
</dbReference>
<dbReference type="GO" id="GO:0006782">
    <property type="term" value="P:protoporphyrinogen IX biosynthetic process"/>
    <property type="evidence" value="ECO:0007669"/>
    <property type="project" value="UniProtKB-UniPathway"/>
</dbReference>
<dbReference type="Pfam" id="PF03900">
    <property type="entry name" value="Porphobil_deamC"/>
    <property type="match status" value="1"/>
</dbReference>
<dbReference type="PIRSF" id="PIRSF001438">
    <property type="entry name" value="4pyrrol_synth_OHMeBilane_synth"/>
    <property type="match status" value="1"/>
</dbReference>
<keyword evidence="8" id="KW-0350">Heme biosynthesis</keyword>
<dbReference type="GeneID" id="25980746"/>
<keyword evidence="16" id="KW-1185">Reference proteome</keyword>
<dbReference type="InterPro" id="IPR000860">
    <property type="entry name" value="HemC"/>
</dbReference>
<dbReference type="PROSITE" id="PS00533">
    <property type="entry name" value="PORPHOBILINOGEN_DEAM"/>
    <property type="match status" value="1"/>
</dbReference>
<dbReference type="FunFam" id="3.40.190.10:FF:000005">
    <property type="entry name" value="Porphobilinogen deaminase"/>
    <property type="match status" value="1"/>
</dbReference>
<evidence type="ECO:0000313" key="15">
    <source>
        <dbReference type="EMBL" id="EFX00223.1"/>
    </source>
</evidence>
<evidence type="ECO:0000256" key="2">
    <source>
        <dbReference type="ARBA" id="ARBA00002869"/>
    </source>
</evidence>
<keyword evidence="9" id="KW-0627">Porphyrin biosynthesis</keyword>
<feature type="domain" description="Porphobilinogen deaminase C-terminal" evidence="14">
    <location>
        <begin position="240"/>
        <end position="317"/>
    </location>
</feature>
<dbReference type="SUPFAM" id="SSF54782">
    <property type="entry name" value="Porphobilinogen deaminase (hydroxymethylbilane synthase), C-terminal domain"/>
    <property type="match status" value="1"/>
</dbReference>
<organism evidence="16">
    <name type="scientific">Grosmannia clavigera (strain kw1407 / UAMH 11150)</name>
    <name type="common">Blue stain fungus</name>
    <name type="synonym">Graphiocladiella clavigera</name>
    <dbReference type="NCBI Taxonomy" id="655863"/>
    <lineage>
        <taxon>Eukaryota</taxon>
        <taxon>Fungi</taxon>
        <taxon>Dikarya</taxon>
        <taxon>Ascomycota</taxon>
        <taxon>Pezizomycotina</taxon>
        <taxon>Sordariomycetes</taxon>
        <taxon>Sordariomycetidae</taxon>
        <taxon>Ophiostomatales</taxon>
        <taxon>Ophiostomataceae</taxon>
        <taxon>Leptographium</taxon>
    </lineage>
</organism>
<dbReference type="FunFam" id="3.30.160.40:FF:000002">
    <property type="entry name" value="Porphobilinogen deaminase"/>
    <property type="match status" value="1"/>
</dbReference>
<comment type="pathway">
    <text evidence="3">Porphyrin-containing compound metabolism; protoporphyrin-IX biosynthesis; coproporphyrinogen-III from 5-aminolevulinate: step 2/4.</text>
</comment>
<dbReference type="PRINTS" id="PR00151">
    <property type="entry name" value="PORPHBDMNASE"/>
</dbReference>
<dbReference type="eggNOG" id="KOG2892">
    <property type="taxonomic scope" value="Eukaryota"/>
</dbReference>
<comment type="cofactor">
    <cofactor evidence="1">
        <name>dipyrromethane</name>
        <dbReference type="ChEBI" id="CHEBI:60342"/>
    </cofactor>
</comment>
<evidence type="ECO:0000256" key="4">
    <source>
        <dbReference type="ARBA" id="ARBA00005638"/>
    </source>
</evidence>
<dbReference type="PANTHER" id="PTHR11557:SF0">
    <property type="entry name" value="PORPHOBILINOGEN DEAMINASE"/>
    <property type="match status" value="1"/>
</dbReference>
<dbReference type="SUPFAM" id="SSF53850">
    <property type="entry name" value="Periplasmic binding protein-like II"/>
    <property type="match status" value="1"/>
</dbReference>
<dbReference type="Pfam" id="PF01379">
    <property type="entry name" value="Porphobil_deam"/>
    <property type="match status" value="1"/>
</dbReference>